<evidence type="ECO:0000259" key="2">
    <source>
        <dbReference type="PROSITE" id="PS51767"/>
    </source>
</evidence>
<feature type="domain" description="Peptidase A1" evidence="2">
    <location>
        <begin position="213"/>
        <end position="539"/>
    </location>
</feature>
<reference evidence="3 4" key="1">
    <citation type="submission" date="2017-11" db="EMBL/GenBank/DDBJ databases">
        <title>De novo assembly and phasing of dikaryotic genomes from two isolates of Puccinia coronata f. sp. avenae, the causal agent of oat crown rust.</title>
        <authorList>
            <person name="Miller M.E."/>
            <person name="Zhang Y."/>
            <person name="Omidvar V."/>
            <person name="Sperschneider J."/>
            <person name="Schwessinger B."/>
            <person name="Raley C."/>
            <person name="Palmer J.M."/>
            <person name="Garnica D."/>
            <person name="Upadhyaya N."/>
            <person name="Rathjen J."/>
            <person name="Taylor J.M."/>
            <person name="Park R.F."/>
            <person name="Dodds P.N."/>
            <person name="Hirsch C.D."/>
            <person name="Kianian S.F."/>
            <person name="Figueroa M."/>
        </authorList>
    </citation>
    <scope>NUCLEOTIDE SEQUENCE [LARGE SCALE GENOMIC DNA]</scope>
    <source>
        <strain evidence="3">12NC29</strain>
    </source>
</reference>
<dbReference type="AlphaFoldDB" id="A0A2N5V6W4"/>
<dbReference type="Proteomes" id="UP000235388">
    <property type="component" value="Unassembled WGS sequence"/>
</dbReference>
<evidence type="ECO:0000256" key="1">
    <source>
        <dbReference type="ARBA" id="ARBA00007447"/>
    </source>
</evidence>
<comment type="caution">
    <text evidence="3">The sequence shown here is derived from an EMBL/GenBank/DDBJ whole genome shotgun (WGS) entry which is preliminary data.</text>
</comment>
<name>A0A2N5V6W4_9BASI</name>
<dbReference type="CDD" id="cd05471">
    <property type="entry name" value="pepsin_like"/>
    <property type="match status" value="1"/>
</dbReference>
<dbReference type="PROSITE" id="PS51767">
    <property type="entry name" value="PEPTIDASE_A1"/>
    <property type="match status" value="1"/>
</dbReference>
<dbReference type="InterPro" id="IPR001461">
    <property type="entry name" value="Aspartic_peptidase_A1"/>
</dbReference>
<evidence type="ECO:0000313" key="4">
    <source>
        <dbReference type="Proteomes" id="UP000235388"/>
    </source>
</evidence>
<gene>
    <name evidence="3" type="ORF">PCANC_08044</name>
</gene>
<dbReference type="STRING" id="200324.A0A2N5V6W4"/>
<organism evidence="3 4">
    <name type="scientific">Puccinia coronata f. sp. avenae</name>
    <dbReference type="NCBI Taxonomy" id="200324"/>
    <lineage>
        <taxon>Eukaryota</taxon>
        <taxon>Fungi</taxon>
        <taxon>Dikarya</taxon>
        <taxon>Basidiomycota</taxon>
        <taxon>Pucciniomycotina</taxon>
        <taxon>Pucciniomycetes</taxon>
        <taxon>Pucciniales</taxon>
        <taxon>Pucciniaceae</taxon>
        <taxon>Puccinia</taxon>
    </lineage>
</organism>
<dbReference type="InterPro" id="IPR021109">
    <property type="entry name" value="Peptidase_aspartic_dom_sf"/>
</dbReference>
<dbReference type="InterPro" id="IPR033121">
    <property type="entry name" value="PEPTIDASE_A1"/>
</dbReference>
<dbReference type="GO" id="GO:0004190">
    <property type="term" value="F:aspartic-type endopeptidase activity"/>
    <property type="evidence" value="ECO:0007669"/>
    <property type="project" value="InterPro"/>
</dbReference>
<dbReference type="Pfam" id="PF00026">
    <property type="entry name" value="Asp"/>
    <property type="match status" value="1"/>
</dbReference>
<dbReference type="GO" id="GO:0006508">
    <property type="term" value="P:proteolysis"/>
    <property type="evidence" value="ECO:0007669"/>
    <property type="project" value="InterPro"/>
</dbReference>
<keyword evidence="4" id="KW-1185">Reference proteome</keyword>
<sequence>MAVFTEAVFKNEDPYVAPAPSHLQSPASIRDFTIKSNHNDSQLMIPIAPPVCTFLQFLVCGGHQSATHIGAIACPEDPSVSVSATISQLAPHVASSQSGSCSELVQFRERITPSLNSPRYNARCKAAIEACVPIFPHKQFISTWLNQSCIPPSFHPMVTLRSSSPTHCLKECSASTLSMVVLFLSFQACMGGSGTDKKKIKTSIPIVNQKHLYTISVGFGSPPEYHSLGIATGSANTYTGNVVQYKQTESTYDLHQQLFIPYGYGNATGKLVTDTITLGEAESGVRLSNTTVGNVTKLVGFEGVDGLLGLGLSSESYPRNEENIGQLLTPTGLMYDRGLLEKVMFGISFMPTRKDQDPNGLLTIGGVEPSRFVGDLTWYSCSSYRTWDWTASISYGENDLSGKSIMGAFDTSYTNTPALPRDLFDKYVLSIPGALWDDSWLSLNPSGSVSKYMLKIPSSSVAEMEDLCFTAKDVRWCLCPEAQLVPDGLITDGEPGYRYGYVSPIQKRVNQEAQFILGMKAMERFYVAFDLANYRVSRQISLHSLPQKISRASQLTVPAYLLNCSFRSDLLRPNGRALHSKADLNR</sequence>
<protein>
    <recommendedName>
        <fullName evidence="2">Peptidase A1 domain-containing protein</fullName>
    </recommendedName>
</protein>
<dbReference type="SUPFAM" id="SSF50630">
    <property type="entry name" value="Acid proteases"/>
    <property type="match status" value="1"/>
</dbReference>
<dbReference type="InterPro" id="IPR034164">
    <property type="entry name" value="Pepsin-like_dom"/>
</dbReference>
<evidence type="ECO:0000313" key="3">
    <source>
        <dbReference type="EMBL" id="PLW45753.1"/>
    </source>
</evidence>
<proteinExistence type="inferred from homology"/>
<comment type="similarity">
    <text evidence="1">Belongs to the peptidase A1 family.</text>
</comment>
<dbReference type="PANTHER" id="PTHR47966">
    <property type="entry name" value="BETA-SITE APP-CLEAVING ENZYME, ISOFORM A-RELATED"/>
    <property type="match status" value="1"/>
</dbReference>
<dbReference type="EMBL" id="PGCJ01000125">
    <property type="protein sequence ID" value="PLW45753.1"/>
    <property type="molecule type" value="Genomic_DNA"/>
</dbReference>
<accession>A0A2N5V6W4</accession>
<dbReference type="OrthoDB" id="660550at2759"/>
<dbReference type="PANTHER" id="PTHR47966:SF74">
    <property type="entry name" value="AGR407CP"/>
    <property type="match status" value="1"/>
</dbReference>
<dbReference type="Gene3D" id="2.40.70.10">
    <property type="entry name" value="Acid Proteases"/>
    <property type="match status" value="2"/>
</dbReference>